<keyword evidence="2" id="KW-1185">Reference proteome</keyword>
<evidence type="ECO:0000313" key="2">
    <source>
        <dbReference type="Proteomes" id="UP001603978"/>
    </source>
</evidence>
<name>A0ABW7AB24_9ACTN</name>
<accession>A0ABW7AB24</accession>
<gene>
    <name evidence="1" type="ORF">ACFLIM_09930</name>
</gene>
<evidence type="ECO:0000313" key="1">
    <source>
        <dbReference type="EMBL" id="MFG1703500.1"/>
    </source>
</evidence>
<organism evidence="1 2">
    <name type="scientific">Nonomuraea marmarensis</name>
    <dbReference type="NCBI Taxonomy" id="3351344"/>
    <lineage>
        <taxon>Bacteria</taxon>
        <taxon>Bacillati</taxon>
        <taxon>Actinomycetota</taxon>
        <taxon>Actinomycetes</taxon>
        <taxon>Streptosporangiales</taxon>
        <taxon>Streptosporangiaceae</taxon>
        <taxon>Nonomuraea</taxon>
    </lineage>
</organism>
<proteinExistence type="predicted"/>
<reference evidence="1 2" key="1">
    <citation type="submission" date="2024-10" db="EMBL/GenBank/DDBJ databases">
        <authorList>
            <person name="Topkara A.R."/>
            <person name="Saygin H."/>
        </authorList>
    </citation>
    <scope>NUCLEOTIDE SEQUENCE [LARGE SCALE GENOMIC DNA]</scope>
    <source>
        <strain evidence="1 2">M3C6</strain>
    </source>
</reference>
<dbReference type="RefSeq" id="WP_393164163.1">
    <property type="nucleotide sequence ID" value="NZ_JBICRM010000005.1"/>
</dbReference>
<dbReference type="Proteomes" id="UP001603978">
    <property type="component" value="Unassembled WGS sequence"/>
</dbReference>
<comment type="caution">
    <text evidence="1">The sequence shown here is derived from an EMBL/GenBank/DDBJ whole genome shotgun (WGS) entry which is preliminary data.</text>
</comment>
<evidence type="ECO:0008006" key="3">
    <source>
        <dbReference type="Google" id="ProtNLM"/>
    </source>
</evidence>
<protein>
    <recommendedName>
        <fullName evidence="3">Transposase</fullName>
    </recommendedName>
</protein>
<dbReference type="EMBL" id="JBICRM010000005">
    <property type="protein sequence ID" value="MFG1703500.1"/>
    <property type="molecule type" value="Genomic_DNA"/>
</dbReference>
<sequence>MSARALADRYRPGLLRTVALTAHNVFVAWDDFQHHLCALAVAQVVELHGMKPVA</sequence>